<sequence>MIRRASAAATSSLIVVAGWAVPGVLSGDMRNPFRCWVREVEPPPCGVAVEGVSGALTCAPP</sequence>
<evidence type="ECO:0000313" key="2">
    <source>
        <dbReference type="Proteomes" id="UP001500460"/>
    </source>
</evidence>
<reference evidence="2" key="1">
    <citation type="journal article" date="2019" name="Int. J. Syst. Evol. Microbiol.">
        <title>The Global Catalogue of Microorganisms (GCM) 10K type strain sequencing project: providing services to taxonomists for standard genome sequencing and annotation.</title>
        <authorList>
            <consortium name="The Broad Institute Genomics Platform"/>
            <consortium name="The Broad Institute Genome Sequencing Center for Infectious Disease"/>
            <person name="Wu L."/>
            <person name="Ma J."/>
        </authorList>
    </citation>
    <scope>NUCLEOTIDE SEQUENCE [LARGE SCALE GENOMIC DNA]</scope>
    <source>
        <strain evidence="2">JCM 6922</strain>
    </source>
</reference>
<name>A0ABP5X4Y7_9ACTN</name>
<accession>A0ABP5X4Y7</accession>
<evidence type="ECO:0000313" key="1">
    <source>
        <dbReference type="EMBL" id="GAA2443774.1"/>
    </source>
</evidence>
<protein>
    <recommendedName>
        <fullName evidence="3">Secreted protein</fullName>
    </recommendedName>
</protein>
<proteinExistence type="predicted"/>
<gene>
    <name evidence="1" type="ORF">GCM10010421_38590</name>
</gene>
<comment type="caution">
    <text evidence="1">The sequence shown here is derived from an EMBL/GenBank/DDBJ whole genome shotgun (WGS) entry which is preliminary data.</text>
</comment>
<evidence type="ECO:0008006" key="3">
    <source>
        <dbReference type="Google" id="ProtNLM"/>
    </source>
</evidence>
<organism evidence="1 2">
    <name type="scientific">Streptomyces glaucus</name>
    <dbReference type="NCBI Taxonomy" id="284029"/>
    <lineage>
        <taxon>Bacteria</taxon>
        <taxon>Bacillati</taxon>
        <taxon>Actinomycetota</taxon>
        <taxon>Actinomycetes</taxon>
        <taxon>Kitasatosporales</taxon>
        <taxon>Streptomycetaceae</taxon>
        <taxon>Streptomyces</taxon>
    </lineage>
</organism>
<dbReference type="Proteomes" id="UP001500460">
    <property type="component" value="Unassembled WGS sequence"/>
</dbReference>
<dbReference type="EMBL" id="BAAATK010000024">
    <property type="protein sequence ID" value="GAA2443774.1"/>
    <property type="molecule type" value="Genomic_DNA"/>
</dbReference>
<keyword evidence="2" id="KW-1185">Reference proteome</keyword>